<dbReference type="STRING" id="188932.AY601_0861"/>
<dbReference type="Proteomes" id="UP000249754">
    <property type="component" value="Unassembled WGS sequence"/>
</dbReference>
<organism evidence="1 2">
    <name type="scientific">Pedobacter cryoconitis</name>
    <dbReference type="NCBI Taxonomy" id="188932"/>
    <lineage>
        <taxon>Bacteria</taxon>
        <taxon>Pseudomonadati</taxon>
        <taxon>Bacteroidota</taxon>
        <taxon>Sphingobacteriia</taxon>
        <taxon>Sphingobacteriales</taxon>
        <taxon>Sphingobacteriaceae</taxon>
        <taxon>Pedobacter</taxon>
    </lineage>
</organism>
<dbReference type="OrthoDB" id="759645at2"/>
<name>A0A327T3L4_9SPHI</name>
<protein>
    <recommendedName>
        <fullName evidence="3">Outer membrane protein beta-barrel domain-containing protein</fullName>
    </recommendedName>
</protein>
<accession>A0A327T3L4</accession>
<evidence type="ECO:0008006" key="3">
    <source>
        <dbReference type="Google" id="ProtNLM"/>
    </source>
</evidence>
<evidence type="ECO:0000313" key="1">
    <source>
        <dbReference type="EMBL" id="RAJ35452.1"/>
    </source>
</evidence>
<dbReference type="AlphaFoldDB" id="A0A327T3L4"/>
<dbReference type="EMBL" id="QLLR01000002">
    <property type="protein sequence ID" value="RAJ35452.1"/>
    <property type="molecule type" value="Genomic_DNA"/>
</dbReference>
<evidence type="ECO:0000313" key="2">
    <source>
        <dbReference type="Proteomes" id="UP000249754"/>
    </source>
</evidence>
<comment type="caution">
    <text evidence="1">The sequence shown here is derived from an EMBL/GenBank/DDBJ whole genome shotgun (WGS) entry which is preliminary data.</text>
</comment>
<dbReference type="RefSeq" id="WP_111632335.1">
    <property type="nucleotide sequence ID" value="NZ_QLLR01000002.1"/>
</dbReference>
<proteinExistence type="predicted"/>
<sequence>MKKIYLAITIFVITILTASAQGQEKVKKRITYSFGADVGVPTGYVSAYSSLVAGASLQAEYPVVKSASVTASVGYLDFVAKRGGKGVSFIPVLLGAKYYITPKIYASGQAGLSFYGGREDGNGGGSGEKYFTYVPGIGFRTSKRFDVLFKYEAVYIASSARTYSSAGVRISYNFNLN</sequence>
<gene>
    <name evidence="1" type="ORF">LY11_00695</name>
</gene>
<reference evidence="1 2" key="1">
    <citation type="submission" date="2018-06" db="EMBL/GenBank/DDBJ databases">
        <title>Genomic Encyclopedia of Archaeal and Bacterial Type Strains, Phase II (KMG-II): from individual species to whole genera.</title>
        <authorList>
            <person name="Goeker M."/>
        </authorList>
    </citation>
    <scope>NUCLEOTIDE SEQUENCE [LARGE SCALE GENOMIC DNA]</scope>
    <source>
        <strain evidence="1 2">DSM 14825</strain>
    </source>
</reference>